<reference evidence="8" key="1">
    <citation type="submission" date="2016-10" db="EMBL/GenBank/DDBJ databases">
        <title>Sequence of Gallionella enrichment culture.</title>
        <authorList>
            <person name="Poehlein A."/>
            <person name="Muehling M."/>
            <person name="Daniel R."/>
        </authorList>
    </citation>
    <scope>NUCLEOTIDE SEQUENCE</scope>
</reference>
<dbReference type="GO" id="GO:0016705">
    <property type="term" value="F:oxidoreductase activity, acting on paired donors, with incorporation or reduction of molecular oxygen"/>
    <property type="evidence" value="ECO:0007669"/>
    <property type="project" value="InterPro"/>
</dbReference>
<dbReference type="Pfam" id="PF01494">
    <property type="entry name" value="FAD_binding_3"/>
    <property type="match status" value="1"/>
</dbReference>
<keyword evidence="3" id="KW-0285">Flavoprotein</keyword>
<proteinExistence type="inferred from homology"/>
<keyword evidence="6" id="KW-0503">Monooxygenase</keyword>
<dbReference type="PANTHER" id="PTHR43876:SF7">
    <property type="entry name" value="UBIQUINONE BIOSYNTHESIS MONOOXYGENASE COQ6, MITOCHONDRIAL"/>
    <property type="match status" value="1"/>
</dbReference>
<dbReference type="InterPro" id="IPR018168">
    <property type="entry name" value="Ubi_Hdrlase_CS"/>
</dbReference>
<dbReference type="EMBL" id="MLJW01000006">
    <property type="protein sequence ID" value="OIR16919.1"/>
    <property type="molecule type" value="Genomic_DNA"/>
</dbReference>
<dbReference type="SUPFAM" id="SSF51905">
    <property type="entry name" value="FAD/NAD(P)-binding domain"/>
    <property type="match status" value="1"/>
</dbReference>
<dbReference type="PANTHER" id="PTHR43876">
    <property type="entry name" value="UBIQUINONE BIOSYNTHESIS MONOOXYGENASE COQ6, MITOCHONDRIAL"/>
    <property type="match status" value="1"/>
</dbReference>
<dbReference type="AlphaFoldDB" id="A0A1J5T7R9"/>
<name>A0A1J5T7R9_9ZZZZ</name>
<evidence type="ECO:0000256" key="6">
    <source>
        <dbReference type="ARBA" id="ARBA00023033"/>
    </source>
</evidence>
<sequence>MNENSCDIAIVGGGPVGAALAIALQGNDLNVVLLEARESDSNTTDPRALALSYGTRLLLQRLAAWEKIQNVSGIRTIEVTQKNSGGSTTLRAEELKVAEMGYVLPYTTLHAALQQVLRQTDITCLYGAAVSDLRSSGEGATLTYQYQGKPHTLTARLAVVAEGGKLLEAAHPPQVQDYGQSGIIAHVTCTQPRAGMAFEHFTPQGPMALLPYLDGYELVLTAPHDAAQAMLQWDDAAFLQNLQQHFGDRVGTFTSVGKRSCYPLRLKRAPDITFPRTVLIGNAAQTLHPVAGQGFNMGIRDAWELAQVILDSAPDGIGSAAMCAAYRKSRRIDRNAGIRFTDGLVRLFSNDLPLFGQVRSAALTLLDCVPPAKRFVAKRMMFGANG</sequence>
<dbReference type="GO" id="GO:0004497">
    <property type="term" value="F:monooxygenase activity"/>
    <property type="evidence" value="ECO:0007669"/>
    <property type="project" value="UniProtKB-KW"/>
</dbReference>
<comment type="caution">
    <text evidence="8">The sequence shown here is derived from an EMBL/GenBank/DDBJ whole genome shotgun (WGS) entry which is preliminary data.</text>
</comment>
<dbReference type="EC" id="1.14.13.-" evidence="8"/>
<dbReference type="NCBIfam" id="TIGR01988">
    <property type="entry name" value="Ubi-OHases"/>
    <property type="match status" value="1"/>
</dbReference>
<organism evidence="8">
    <name type="scientific">mine drainage metagenome</name>
    <dbReference type="NCBI Taxonomy" id="410659"/>
    <lineage>
        <taxon>unclassified sequences</taxon>
        <taxon>metagenomes</taxon>
        <taxon>ecological metagenomes</taxon>
    </lineage>
</organism>
<dbReference type="Gene3D" id="3.30.9.10">
    <property type="entry name" value="D-Amino Acid Oxidase, subunit A, domain 2"/>
    <property type="match status" value="1"/>
</dbReference>
<evidence type="ECO:0000313" key="8">
    <source>
        <dbReference type="EMBL" id="OIR16919.1"/>
    </source>
</evidence>
<dbReference type="GO" id="GO:0006744">
    <property type="term" value="P:ubiquinone biosynthetic process"/>
    <property type="evidence" value="ECO:0007669"/>
    <property type="project" value="InterPro"/>
</dbReference>
<dbReference type="InterPro" id="IPR051205">
    <property type="entry name" value="UbiH/COQ6_monooxygenase"/>
</dbReference>
<keyword evidence="4" id="KW-0274">FAD</keyword>
<dbReference type="InterPro" id="IPR036188">
    <property type="entry name" value="FAD/NAD-bd_sf"/>
</dbReference>
<evidence type="ECO:0000256" key="1">
    <source>
        <dbReference type="ARBA" id="ARBA00001974"/>
    </source>
</evidence>
<dbReference type="PRINTS" id="PR00420">
    <property type="entry name" value="RNGMNOXGNASE"/>
</dbReference>
<protein>
    <submittedName>
        <fullName evidence="8">2-octaprenyl-6-methoxyphenol hydroxylase</fullName>
        <ecNumber evidence="8">1.14.13.-</ecNumber>
    </submittedName>
</protein>
<evidence type="ECO:0000256" key="3">
    <source>
        <dbReference type="ARBA" id="ARBA00022630"/>
    </source>
</evidence>
<feature type="domain" description="FAD-binding" evidence="7">
    <location>
        <begin position="6"/>
        <end position="331"/>
    </location>
</feature>
<evidence type="ECO:0000256" key="4">
    <source>
        <dbReference type="ARBA" id="ARBA00022827"/>
    </source>
</evidence>
<keyword evidence="5 8" id="KW-0560">Oxidoreductase</keyword>
<dbReference type="PROSITE" id="PS01304">
    <property type="entry name" value="UBIH"/>
    <property type="match status" value="1"/>
</dbReference>
<evidence type="ECO:0000259" key="7">
    <source>
        <dbReference type="Pfam" id="PF01494"/>
    </source>
</evidence>
<evidence type="ECO:0000256" key="5">
    <source>
        <dbReference type="ARBA" id="ARBA00023002"/>
    </source>
</evidence>
<dbReference type="InterPro" id="IPR002938">
    <property type="entry name" value="FAD-bd"/>
</dbReference>
<dbReference type="GO" id="GO:0071949">
    <property type="term" value="F:FAD binding"/>
    <property type="evidence" value="ECO:0007669"/>
    <property type="project" value="InterPro"/>
</dbReference>
<dbReference type="InterPro" id="IPR010971">
    <property type="entry name" value="UbiH/COQ6"/>
</dbReference>
<comment type="cofactor">
    <cofactor evidence="1">
        <name>FAD</name>
        <dbReference type="ChEBI" id="CHEBI:57692"/>
    </cofactor>
</comment>
<gene>
    <name evidence="8" type="primary">ubiH_1</name>
    <name evidence="8" type="ORF">GALL_27400</name>
</gene>
<accession>A0A1J5T7R9</accession>
<evidence type="ECO:0000256" key="2">
    <source>
        <dbReference type="ARBA" id="ARBA00005349"/>
    </source>
</evidence>
<comment type="similarity">
    <text evidence="2">Belongs to the UbiH/COQ6 family.</text>
</comment>
<dbReference type="Gene3D" id="3.50.50.60">
    <property type="entry name" value="FAD/NAD(P)-binding domain"/>
    <property type="match status" value="2"/>
</dbReference>